<dbReference type="Gene3D" id="6.10.240.10">
    <property type="match status" value="1"/>
</dbReference>
<comment type="caution">
    <text evidence="11">Lacks conserved residue(s) required for the propagation of feature annotation.</text>
</comment>
<sequence>MQRSLPPKAASIRTNCWGDGMVNAFYDRDANLDILKGKTVAVIGYGIQGRAQALNLRDSGVNVVVGLRPGGESWKEAEKDGFRPLKIPDAVSRADIIMVLIPDEVQPDVYLNDIGRNLGRGKVLEFAHGFTIHFRRIEPPEGVDVVMVAPKGPGAMVRNTYLEGFGTPALVAVEKDYSGNALQIALAIAKGIGATRAGVIKTTFREETETDNFGEQVVLCGGVAELIGRAFRLLVSEGYQPEVAYFEVLHELKLIVDLIQKGGIENMWANVSNTAEYGGRTRGAKIIDEHSEENMRKILKDIRDGTFAEEWMKEYYSEMPTLRKMREQARDEQIEVVGRQLRALFVKRDGKEG</sequence>
<dbReference type="InterPro" id="IPR008927">
    <property type="entry name" value="6-PGluconate_DH-like_C_sf"/>
</dbReference>
<comment type="function">
    <text evidence="11">Involved in the biosynthesis of branched-chain amino acids (BCAA). Catalyzes an alkyl-migration followed by a ketol-acid reduction of (S)-2-acetolactate (S2AL) to yield (R)-2,3-dihydroxy-isovalerate. In the isomerase reaction, S2AL is rearranged via a Mg-dependent methyl migration to produce 3-hydroxy-3-methyl-2-ketobutyrate (HMKB). In the reductase reaction, this 2-ketoacid undergoes a metal-dependent reduction by NADPH to yield (R)-2,3-dihydroxy-isovalerate.</text>
</comment>
<evidence type="ECO:0000256" key="6">
    <source>
        <dbReference type="ARBA" id="ARBA00022842"/>
    </source>
</evidence>
<dbReference type="InterPro" id="IPR036291">
    <property type="entry name" value="NAD(P)-bd_dom_sf"/>
</dbReference>
<dbReference type="PROSITE" id="PS51850">
    <property type="entry name" value="KARI_N"/>
    <property type="match status" value="1"/>
</dbReference>
<dbReference type="InterPro" id="IPR013023">
    <property type="entry name" value="KARI"/>
</dbReference>
<feature type="binding site" evidence="11 12">
    <location>
        <position position="215"/>
    </location>
    <ligand>
        <name>Mg(2+)</name>
        <dbReference type="ChEBI" id="CHEBI:18420"/>
        <label>1</label>
    </ligand>
</feature>
<evidence type="ECO:0000256" key="9">
    <source>
        <dbReference type="ARBA" id="ARBA00050504"/>
    </source>
</evidence>
<accession>A0A8J7YPW1</accession>
<dbReference type="SUPFAM" id="SSF51735">
    <property type="entry name" value="NAD(P)-binding Rossmann-fold domains"/>
    <property type="match status" value="1"/>
</dbReference>
<evidence type="ECO:0000256" key="2">
    <source>
        <dbReference type="ARBA" id="ARBA00004885"/>
    </source>
</evidence>
<comment type="cofactor">
    <cofactor evidence="11">
        <name>Mg(2+)</name>
        <dbReference type="ChEBI" id="CHEBI:18420"/>
    </cofactor>
    <text evidence="11">Binds 2 magnesium ions per subunit.</text>
</comment>
<feature type="binding site" evidence="11 12">
    <location>
        <position position="251"/>
    </location>
    <ligand>
        <name>Mg(2+)</name>
        <dbReference type="ChEBI" id="CHEBI:18420"/>
        <label>2</label>
    </ligand>
</feature>
<comment type="catalytic activity">
    <reaction evidence="11">
        <text>(2R,3R)-2,3-dihydroxy-3-methylpentanoate + NADP(+) = (S)-2-ethyl-2-hydroxy-3-oxobutanoate + NADPH + H(+)</text>
        <dbReference type="Rhea" id="RHEA:13493"/>
        <dbReference type="ChEBI" id="CHEBI:15378"/>
        <dbReference type="ChEBI" id="CHEBI:49256"/>
        <dbReference type="ChEBI" id="CHEBI:49258"/>
        <dbReference type="ChEBI" id="CHEBI:57783"/>
        <dbReference type="ChEBI" id="CHEBI:58349"/>
        <dbReference type="EC" id="1.1.1.86"/>
    </reaction>
</comment>
<keyword evidence="7 11" id="KW-0560">Oxidoreductase</keyword>
<dbReference type="GO" id="GO:0000287">
    <property type="term" value="F:magnesium ion binding"/>
    <property type="evidence" value="ECO:0007669"/>
    <property type="project" value="UniProtKB-UniRule"/>
</dbReference>
<name>A0A8J7YPW1_9ARCH</name>
<feature type="binding site" evidence="11">
    <location>
        <position position="154"/>
    </location>
    <ligand>
        <name>NADP(+)</name>
        <dbReference type="ChEBI" id="CHEBI:58349"/>
    </ligand>
</feature>
<evidence type="ECO:0000256" key="5">
    <source>
        <dbReference type="ARBA" id="ARBA00022723"/>
    </source>
</evidence>
<gene>
    <name evidence="11 15" type="primary">ilvC</name>
    <name evidence="15" type="ORF">J9259_06615</name>
</gene>
<feature type="domain" description="KARI N-terminal Rossmann" evidence="13">
    <location>
        <begin position="22"/>
        <end position="202"/>
    </location>
</feature>
<evidence type="ECO:0000256" key="7">
    <source>
        <dbReference type="ARBA" id="ARBA00023002"/>
    </source>
</evidence>
<evidence type="ECO:0000256" key="4">
    <source>
        <dbReference type="ARBA" id="ARBA00022605"/>
    </source>
</evidence>
<dbReference type="FunFam" id="3.40.50.720:FF:000023">
    <property type="entry name" value="Ketol-acid reductoisomerase (NADP(+))"/>
    <property type="match status" value="1"/>
</dbReference>
<dbReference type="PANTHER" id="PTHR21371:SF1">
    <property type="entry name" value="KETOL-ACID REDUCTOISOMERASE, MITOCHONDRIAL"/>
    <property type="match status" value="1"/>
</dbReference>
<dbReference type="EC" id="1.1.1.86" evidence="11"/>
<dbReference type="GO" id="GO:0009099">
    <property type="term" value="P:L-valine biosynthetic process"/>
    <property type="evidence" value="ECO:0007669"/>
    <property type="project" value="UniProtKB-UniRule"/>
</dbReference>
<dbReference type="Proteomes" id="UP000716004">
    <property type="component" value="Unassembled WGS sequence"/>
</dbReference>
<feature type="active site" evidence="11">
    <location>
        <position position="128"/>
    </location>
</feature>
<evidence type="ECO:0000313" key="15">
    <source>
        <dbReference type="EMBL" id="MBX8632171.1"/>
    </source>
</evidence>
<dbReference type="InterPro" id="IPR014359">
    <property type="entry name" value="KARI_prok"/>
</dbReference>
<dbReference type="Gene3D" id="3.40.50.720">
    <property type="entry name" value="NAD(P)-binding Rossmann-like Domain"/>
    <property type="match status" value="1"/>
</dbReference>
<feature type="binding site" evidence="11 12">
    <location>
        <position position="272"/>
    </location>
    <ligand>
        <name>substrate</name>
    </ligand>
</feature>
<feature type="binding site" evidence="11">
    <location>
        <position position="73"/>
    </location>
    <ligand>
        <name>NADP(+)</name>
        <dbReference type="ChEBI" id="CHEBI:58349"/>
    </ligand>
</feature>
<dbReference type="UniPathway" id="UPA00047">
    <property type="reaction ID" value="UER00056"/>
</dbReference>
<evidence type="ECO:0000256" key="11">
    <source>
        <dbReference type="HAMAP-Rule" id="MF_00435"/>
    </source>
</evidence>
<feature type="binding site" evidence="11 12">
    <location>
        <position position="211"/>
    </location>
    <ligand>
        <name>Mg(2+)</name>
        <dbReference type="ChEBI" id="CHEBI:18420"/>
        <label>2</label>
    </ligand>
</feature>
<evidence type="ECO:0000313" key="16">
    <source>
        <dbReference type="Proteomes" id="UP000716004"/>
    </source>
</evidence>
<keyword evidence="11" id="KW-0521">NADP</keyword>
<comment type="catalytic activity">
    <reaction evidence="11">
        <text>(2R)-2,3-dihydroxy-3-methylbutanoate + NADP(+) = (2S)-2-acetolactate + NADPH + H(+)</text>
        <dbReference type="Rhea" id="RHEA:22068"/>
        <dbReference type="ChEBI" id="CHEBI:15378"/>
        <dbReference type="ChEBI" id="CHEBI:49072"/>
        <dbReference type="ChEBI" id="CHEBI:57783"/>
        <dbReference type="ChEBI" id="CHEBI:58349"/>
        <dbReference type="ChEBI" id="CHEBI:58476"/>
        <dbReference type="EC" id="1.1.1.86"/>
    </reaction>
</comment>
<evidence type="ECO:0000256" key="10">
    <source>
        <dbReference type="ARBA" id="ARBA00052344"/>
    </source>
</evidence>
<evidence type="ECO:0000259" key="14">
    <source>
        <dbReference type="PROSITE" id="PS51851"/>
    </source>
</evidence>
<proteinExistence type="inferred from homology"/>
<evidence type="ECO:0000256" key="8">
    <source>
        <dbReference type="ARBA" id="ARBA00023304"/>
    </source>
</evidence>
<dbReference type="InterPro" id="IPR013116">
    <property type="entry name" value="KARI_N"/>
</dbReference>
<keyword evidence="8 11" id="KW-0100">Branched-chain amino acid biosynthesis</keyword>
<dbReference type="EMBL" id="JAGVSJ010000016">
    <property type="protein sequence ID" value="MBX8632171.1"/>
    <property type="molecule type" value="Genomic_DNA"/>
</dbReference>
<feature type="binding site" evidence="11">
    <location>
        <begin position="45"/>
        <end position="48"/>
    </location>
    <ligand>
        <name>NADP(+)</name>
        <dbReference type="ChEBI" id="CHEBI:58349"/>
    </ligand>
</feature>
<keyword evidence="6 11" id="KW-0460">Magnesium</keyword>
<protein>
    <recommendedName>
        <fullName evidence="11">Ketol-acid reductoisomerase (NADP(+))</fullName>
        <shortName evidence="11">KARI</shortName>
        <ecNumber evidence="11">1.1.1.86</ecNumber>
    </recommendedName>
    <alternativeName>
        <fullName evidence="11">Acetohydroxy-acid isomeroreductase</fullName>
        <shortName evidence="11">AHIR</shortName>
    </alternativeName>
    <alternativeName>
        <fullName evidence="11">Alpha-keto-beta-hydroxylacyl reductoisomerase</fullName>
    </alternativeName>
</protein>
<organism evidence="15 16">
    <name type="scientific">Candidatus Sysuiplasma superficiale</name>
    <dbReference type="NCBI Taxonomy" id="2823368"/>
    <lineage>
        <taxon>Archaea</taxon>
        <taxon>Methanobacteriati</taxon>
        <taxon>Thermoplasmatota</taxon>
        <taxon>Thermoplasmata</taxon>
        <taxon>Candidatus Sysuiplasmatales</taxon>
        <taxon>Candidatus Sysuiplasmataceae</taxon>
        <taxon>Candidatus Sysuiplasma</taxon>
    </lineage>
</organism>
<dbReference type="GO" id="GO:0004455">
    <property type="term" value="F:ketol-acid reductoisomerase activity"/>
    <property type="evidence" value="ECO:0007669"/>
    <property type="project" value="UniProtKB-UniRule"/>
</dbReference>
<dbReference type="Pfam" id="PF01450">
    <property type="entry name" value="KARI_C"/>
    <property type="match status" value="1"/>
</dbReference>
<dbReference type="InterPro" id="IPR000506">
    <property type="entry name" value="KARI_C"/>
</dbReference>
<dbReference type="SUPFAM" id="SSF48179">
    <property type="entry name" value="6-phosphogluconate dehydrogenase C-terminal domain-like"/>
    <property type="match status" value="1"/>
</dbReference>
<reference evidence="15" key="1">
    <citation type="submission" date="2021-04" db="EMBL/GenBank/DDBJ databases">
        <title>Genomic insights into ecological role and evolution of a novel Thermoplasmata order Candidatus Sysuiplasmatales.</title>
        <authorList>
            <person name="Yuan Y."/>
        </authorList>
    </citation>
    <scope>NUCLEOTIDE SEQUENCE</scope>
    <source>
        <strain evidence="15">YP2-bin.285</strain>
    </source>
</reference>
<dbReference type="HAMAP" id="MF_00435">
    <property type="entry name" value="IlvC"/>
    <property type="match status" value="1"/>
</dbReference>
<evidence type="ECO:0000256" key="1">
    <source>
        <dbReference type="ARBA" id="ARBA00004864"/>
    </source>
</evidence>
<evidence type="ECO:0000259" key="13">
    <source>
        <dbReference type="PROSITE" id="PS51850"/>
    </source>
</evidence>
<comment type="catalytic activity">
    <reaction evidence="9">
        <text>(2R)-2,3-dihydroxy-3-methylbutanoate + NAD(+) = (2S)-2-acetolactate + NADH + H(+)</text>
        <dbReference type="Rhea" id="RHEA:30627"/>
        <dbReference type="ChEBI" id="CHEBI:15378"/>
        <dbReference type="ChEBI" id="CHEBI:49072"/>
        <dbReference type="ChEBI" id="CHEBI:57540"/>
        <dbReference type="ChEBI" id="CHEBI:57945"/>
        <dbReference type="ChEBI" id="CHEBI:58476"/>
        <dbReference type="EC" id="1.1.1.383"/>
    </reaction>
</comment>
<keyword evidence="5 11" id="KW-0479">Metal-binding</keyword>
<dbReference type="PIRSF" id="PIRSF000116">
    <property type="entry name" value="IlvC_gammaproteo"/>
    <property type="match status" value="1"/>
</dbReference>
<keyword evidence="4 11" id="KW-0028">Amino-acid biosynthesis</keyword>
<dbReference type="GO" id="GO:0009097">
    <property type="term" value="P:isoleucine biosynthetic process"/>
    <property type="evidence" value="ECO:0007669"/>
    <property type="project" value="UniProtKB-UniRule"/>
</dbReference>
<comment type="pathway">
    <text evidence="2 11">Amino-acid biosynthesis; L-isoleucine biosynthesis; L-isoleucine from 2-oxobutanoate: step 2/4.</text>
</comment>
<dbReference type="NCBIfam" id="NF004017">
    <property type="entry name" value="PRK05479.1"/>
    <property type="match status" value="1"/>
</dbReference>
<evidence type="ECO:0000256" key="12">
    <source>
        <dbReference type="PROSITE-ProRule" id="PRU01198"/>
    </source>
</evidence>
<dbReference type="Pfam" id="PF07991">
    <property type="entry name" value="KARI_N"/>
    <property type="match status" value="1"/>
</dbReference>
<dbReference type="NCBIfam" id="TIGR00465">
    <property type="entry name" value="ilvC"/>
    <property type="match status" value="1"/>
</dbReference>
<dbReference type="AlphaFoldDB" id="A0A8J7YPW1"/>
<feature type="binding site" evidence="11 12">
    <location>
        <position position="211"/>
    </location>
    <ligand>
        <name>Mg(2+)</name>
        <dbReference type="ChEBI" id="CHEBI:18420"/>
        <label>1</label>
    </ligand>
</feature>
<comment type="pathway">
    <text evidence="1 11">Amino-acid biosynthesis; L-valine biosynthesis; L-valine from pyruvate: step 2/4.</text>
</comment>
<feature type="binding site" evidence="11">
    <location>
        <position position="68"/>
    </location>
    <ligand>
        <name>NADP(+)</name>
        <dbReference type="ChEBI" id="CHEBI:58349"/>
    </ligand>
</feature>
<evidence type="ECO:0000256" key="3">
    <source>
        <dbReference type="ARBA" id="ARBA00010318"/>
    </source>
</evidence>
<comment type="catalytic activity">
    <reaction evidence="10">
        <text>(2R)-2,3-dihydroxy-3-methylbutanoate + NADP(+) = (2S)-2-acetolactate + NADPH + H(+)</text>
        <dbReference type="Rhea" id="RHEA:22068"/>
        <dbReference type="ChEBI" id="CHEBI:15378"/>
        <dbReference type="ChEBI" id="CHEBI:49072"/>
        <dbReference type="ChEBI" id="CHEBI:57783"/>
        <dbReference type="ChEBI" id="CHEBI:58349"/>
        <dbReference type="ChEBI" id="CHEBI:58476"/>
        <dbReference type="EC" id="1.1.1.383"/>
    </reaction>
</comment>
<dbReference type="UniPathway" id="UPA00049">
    <property type="reaction ID" value="UER00060"/>
</dbReference>
<dbReference type="PROSITE" id="PS51851">
    <property type="entry name" value="KARI_C"/>
    <property type="match status" value="1"/>
</dbReference>
<feature type="domain" description="KARI C-terminal knotted" evidence="14">
    <location>
        <begin position="203"/>
        <end position="348"/>
    </location>
</feature>
<dbReference type="GO" id="GO:0050661">
    <property type="term" value="F:NADP binding"/>
    <property type="evidence" value="ECO:0007669"/>
    <property type="project" value="InterPro"/>
</dbReference>
<comment type="caution">
    <text evidence="15">The sequence shown here is derived from an EMBL/GenBank/DDBJ whole genome shotgun (WGS) entry which is preliminary data.</text>
</comment>
<dbReference type="PANTHER" id="PTHR21371">
    <property type="entry name" value="KETOL-ACID REDUCTOISOMERASE, MITOCHONDRIAL"/>
    <property type="match status" value="1"/>
</dbReference>
<feature type="binding site" evidence="11 12">
    <location>
        <position position="247"/>
    </location>
    <ligand>
        <name>Mg(2+)</name>
        <dbReference type="ChEBI" id="CHEBI:18420"/>
        <label>2</label>
    </ligand>
</feature>
<comment type="similarity">
    <text evidence="3 11 12">Belongs to the ketol-acid reductoisomerase family.</text>
</comment>